<dbReference type="Proteomes" id="UP001054889">
    <property type="component" value="Unassembled WGS sequence"/>
</dbReference>
<organism evidence="1 2">
    <name type="scientific">Eleusine coracana subsp. coracana</name>
    <dbReference type="NCBI Taxonomy" id="191504"/>
    <lineage>
        <taxon>Eukaryota</taxon>
        <taxon>Viridiplantae</taxon>
        <taxon>Streptophyta</taxon>
        <taxon>Embryophyta</taxon>
        <taxon>Tracheophyta</taxon>
        <taxon>Spermatophyta</taxon>
        <taxon>Magnoliopsida</taxon>
        <taxon>Liliopsida</taxon>
        <taxon>Poales</taxon>
        <taxon>Poaceae</taxon>
        <taxon>PACMAD clade</taxon>
        <taxon>Chloridoideae</taxon>
        <taxon>Cynodonteae</taxon>
        <taxon>Eleusininae</taxon>
        <taxon>Eleusine</taxon>
    </lineage>
</organism>
<gene>
    <name evidence="1" type="primary">gb15673</name>
    <name evidence="1" type="ORF">PR202_gb15673</name>
</gene>
<keyword evidence="2" id="KW-1185">Reference proteome</keyword>
<comment type="caution">
    <text evidence="1">The sequence shown here is derived from an EMBL/GenBank/DDBJ whole genome shotgun (WGS) entry which is preliminary data.</text>
</comment>
<dbReference type="AlphaFoldDB" id="A0AAV5EYG9"/>
<reference evidence="1" key="1">
    <citation type="journal article" date="2018" name="DNA Res.">
        <title>Multiple hybrid de novo genome assembly of finger millet, an orphan allotetraploid crop.</title>
        <authorList>
            <person name="Hatakeyama M."/>
            <person name="Aluri S."/>
            <person name="Balachadran M.T."/>
            <person name="Sivarajan S.R."/>
            <person name="Patrignani A."/>
            <person name="Gruter S."/>
            <person name="Poveda L."/>
            <person name="Shimizu-Inatsugi R."/>
            <person name="Baeten J."/>
            <person name="Francoijs K.J."/>
            <person name="Nataraja K.N."/>
            <person name="Reddy Y.A.N."/>
            <person name="Phadnis S."/>
            <person name="Ravikumar R.L."/>
            <person name="Schlapbach R."/>
            <person name="Sreeman S.M."/>
            <person name="Shimizu K.K."/>
        </authorList>
    </citation>
    <scope>NUCLEOTIDE SEQUENCE</scope>
</reference>
<evidence type="ECO:0000313" key="1">
    <source>
        <dbReference type="EMBL" id="GJN27633.1"/>
    </source>
</evidence>
<dbReference type="EMBL" id="BQKI01000079">
    <property type="protein sequence ID" value="GJN27633.1"/>
    <property type="molecule type" value="Genomic_DNA"/>
</dbReference>
<sequence>MAGAAEVGECIRALKGKGKMMGEVSGSAPPQDEWALEIRKDDKENQKGYTALGDEEDDDLLEADLEEIEAG</sequence>
<evidence type="ECO:0000313" key="2">
    <source>
        <dbReference type="Proteomes" id="UP001054889"/>
    </source>
</evidence>
<proteinExistence type="predicted"/>
<name>A0AAV5EYG9_ELECO</name>
<accession>A0AAV5EYG9</accession>
<protein>
    <submittedName>
        <fullName evidence="1">Uncharacterized protein</fullName>
    </submittedName>
</protein>
<reference evidence="1" key="2">
    <citation type="submission" date="2021-12" db="EMBL/GenBank/DDBJ databases">
        <title>Resequencing data analysis of finger millet.</title>
        <authorList>
            <person name="Hatakeyama M."/>
            <person name="Aluri S."/>
            <person name="Balachadran M.T."/>
            <person name="Sivarajan S.R."/>
            <person name="Poveda L."/>
            <person name="Shimizu-Inatsugi R."/>
            <person name="Schlapbach R."/>
            <person name="Sreeman S.M."/>
            <person name="Shimizu K.K."/>
        </authorList>
    </citation>
    <scope>NUCLEOTIDE SEQUENCE</scope>
</reference>